<dbReference type="EMBL" id="CP070614">
    <property type="protein sequence ID" value="QSE87397.1"/>
    <property type="molecule type" value="Genomic_DNA"/>
</dbReference>
<protein>
    <submittedName>
        <fullName evidence="1">Uncharacterized protein</fullName>
    </submittedName>
</protein>
<accession>A0A974VYC4</accession>
<proteinExistence type="predicted"/>
<gene>
    <name evidence="1" type="ORF">JWS13_01780</name>
</gene>
<dbReference type="RefSeq" id="WP_005254519.1">
    <property type="nucleotide sequence ID" value="NZ_CP070614.1"/>
</dbReference>
<reference evidence="1 2" key="2">
    <citation type="journal article" date="2022" name="Arch. Microbiol.">
        <title>Rhodococcus pseudokoreensis sp. nov. isolated from the rhizosphere of young M26 apple rootstocks.</title>
        <authorList>
            <person name="Kampfer P."/>
            <person name="Glaeser S.P."/>
            <person name="Blom J."/>
            <person name="Wolf J."/>
            <person name="Benning S."/>
            <person name="Schloter M."/>
            <person name="Neumann-Schaal M."/>
        </authorList>
    </citation>
    <scope>NUCLEOTIDE SEQUENCE [LARGE SCALE GENOMIC DNA]</scope>
    <source>
        <strain evidence="1 2">R79</strain>
    </source>
</reference>
<keyword evidence="2" id="KW-1185">Reference proteome</keyword>
<dbReference type="Proteomes" id="UP000662986">
    <property type="component" value="Plasmid unnamed5"/>
</dbReference>
<reference evidence="1 2" key="1">
    <citation type="journal article" date="2021" name="Microbiol. Resour. Announc.">
        <title>Complete Genome Sequences of Two Rhodococcus sp. Strains with Large and Linear Chromosomes, Isolated from Apple Rhizosphere.</title>
        <authorList>
            <person name="Benning S."/>
            <person name="Brugnone N."/>
            <person name="Siani R."/>
            <person name="Kublik S."/>
            <person name="Schloter M."/>
            <person name="Rad V."/>
        </authorList>
    </citation>
    <scope>NUCLEOTIDE SEQUENCE [LARGE SCALE GENOMIC DNA]</scope>
    <source>
        <strain evidence="1 2">R79</strain>
    </source>
</reference>
<geneLocation type="plasmid" evidence="1 2">
    <name>unnamed5</name>
</geneLocation>
<keyword evidence="1" id="KW-0614">Plasmid</keyword>
<evidence type="ECO:0000313" key="1">
    <source>
        <dbReference type="EMBL" id="QSE87397.1"/>
    </source>
</evidence>
<evidence type="ECO:0000313" key="2">
    <source>
        <dbReference type="Proteomes" id="UP000662986"/>
    </source>
</evidence>
<name>A0A974VYC4_9NOCA</name>
<sequence length="90" mass="10100">MNKSTLGGWTVDIHRPHPKMTVYDVSLSGYHEFFSVAVGAKSLVITSLEPGEDAYPEPQVFVFSKPYGWRDDLEGDEALMQVWQAVGVQR</sequence>
<organism evidence="1 2">
    <name type="scientific">Rhodococcus pseudokoreensis</name>
    <dbReference type="NCBI Taxonomy" id="2811421"/>
    <lineage>
        <taxon>Bacteria</taxon>
        <taxon>Bacillati</taxon>
        <taxon>Actinomycetota</taxon>
        <taxon>Actinomycetes</taxon>
        <taxon>Mycobacteriales</taxon>
        <taxon>Nocardiaceae</taxon>
        <taxon>Rhodococcus</taxon>
    </lineage>
</organism>